<proteinExistence type="predicted"/>
<evidence type="ECO:0000313" key="1">
    <source>
        <dbReference type="EMBL" id="NBN76666.1"/>
    </source>
</evidence>
<dbReference type="EMBL" id="JAABLQ010000001">
    <property type="protein sequence ID" value="NBN76666.1"/>
    <property type="molecule type" value="Genomic_DNA"/>
</dbReference>
<evidence type="ECO:0000313" key="2">
    <source>
        <dbReference type="Proteomes" id="UP000586722"/>
    </source>
</evidence>
<comment type="caution">
    <text evidence="1">The sequence shown here is derived from an EMBL/GenBank/DDBJ whole genome shotgun (WGS) entry which is preliminary data.</text>
</comment>
<dbReference type="AlphaFoldDB" id="A0A7X5J7Q0"/>
<dbReference type="Proteomes" id="UP000586722">
    <property type="component" value="Unassembled WGS sequence"/>
</dbReference>
<name>A0A7X5J7Q0_9HYPH</name>
<organism evidence="1 2">
    <name type="scientific">Pannonibacter tanglangensis</name>
    <dbReference type="NCBI Taxonomy" id="2750084"/>
    <lineage>
        <taxon>Bacteria</taxon>
        <taxon>Pseudomonadati</taxon>
        <taxon>Pseudomonadota</taxon>
        <taxon>Alphaproteobacteria</taxon>
        <taxon>Hyphomicrobiales</taxon>
        <taxon>Stappiaceae</taxon>
        <taxon>Pannonibacter</taxon>
    </lineage>
</organism>
<protein>
    <submittedName>
        <fullName evidence="1">Uncharacterized protein</fullName>
    </submittedName>
</protein>
<dbReference type="RefSeq" id="WP_161674742.1">
    <property type="nucleotide sequence ID" value="NZ_JAABLP010000002.1"/>
</dbReference>
<gene>
    <name evidence="1" type="ORF">GWI72_00115</name>
</gene>
<keyword evidence="2" id="KW-1185">Reference proteome</keyword>
<reference evidence="2" key="1">
    <citation type="submission" date="2020-01" db="EMBL/GenBank/DDBJ databases">
        <authorList>
            <person name="Fang Y."/>
            <person name="Sun R."/>
            <person name="Nie L."/>
            <person name="He J."/>
            <person name="Hao L."/>
            <person name="Wang L."/>
            <person name="Su S."/>
            <person name="Lv E."/>
            <person name="Zhang Z."/>
            <person name="Xie R."/>
            <person name="Liu H."/>
        </authorList>
    </citation>
    <scope>NUCLEOTIDE SEQUENCE [LARGE SCALE GENOMIC DNA]</scope>
    <source>
        <strain evidence="2">XCT-53</strain>
    </source>
</reference>
<sequence length="111" mass="11579">MTLLADWLARGWICAAALAVLWAELVLLCALAPHPRQRLGQLLPNVLAGSCLLVALGLALTGASALAILVVLALSLVAHVADVASRLGPQASRLSRNTETLSSPATDTHRR</sequence>
<accession>A0A7X5J7Q0</accession>